<name>A0A1E8BCC5_BACMY</name>
<dbReference type="RefSeq" id="WP_257209049.1">
    <property type="nucleotide sequence ID" value="NZ_LXLT01000012.1"/>
</dbReference>
<dbReference type="Proteomes" id="UP000175706">
    <property type="component" value="Unassembled WGS sequence"/>
</dbReference>
<evidence type="ECO:0000313" key="1">
    <source>
        <dbReference type="EMBL" id="OFD84099.1"/>
    </source>
</evidence>
<dbReference type="EMBL" id="LXLT01000012">
    <property type="protein sequence ID" value="OFD84099.1"/>
    <property type="molecule type" value="Genomic_DNA"/>
</dbReference>
<protein>
    <recommendedName>
        <fullName evidence="3">Six-cysteine peptide SCIFF</fullName>
    </recommendedName>
</protein>
<comment type="caution">
    <text evidence="1">The sequence shown here is derived from an EMBL/GenBank/DDBJ whole genome shotgun (WGS) entry which is preliminary data.</text>
</comment>
<organism evidence="1 2">
    <name type="scientific">Bacillus mycoides</name>
    <dbReference type="NCBI Taxonomy" id="1405"/>
    <lineage>
        <taxon>Bacteria</taxon>
        <taxon>Bacillati</taxon>
        <taxon>Bacillota</taxon>
        <taxon>Bacilli</taxon>
        <taxon>Bacillales</taxon>
        <taxon>Bacillaceae</taxon>
        <taxon>Bacillus</taxon>
        <taxon>Bacillus cereus group</taxon>
    </lineage>
</organism>
<reference evidence="1 2" key="1">
    <citation type="submission" date="2016-05" db="EMBL/GenBank/DDBJ databases">
        <title>Bacillus thuringiensis and Bacillus weihenstephanensis as novel biocontrol agents of wilt causing Verticillium species.</title>
        <authorList>
            <person name="Hollensteiner J."/>
            <person name="Wemheuer F."/>
            <person name="Harting R."/>
            <person name="Kolarzyk A."/>
            <person name="Diaz-Valerio S."/>
            <person name="Poehlein A."/>
            <person name="Brzuszkiewicz E."/>
            <person name="Nesemann K."/>
            <person name="Braus-Stromeyer S."/>
            <person name="Braus G."/>
            <person name="Daniel R."/>
            <person name="Liesegang H."/>
        </authorList>
    </citation>
    <scope>NUCLEOTIDE SEQUENCE [LARGE SCALE GENOMIC DNA]</scope>
    <source>
        <strain evidence="1 2">GOE8</strain>
    </source>
</reference>
<gene>
    <name evidence="1" type="ORF">BWGOE8_08850</name>
</gene>
<evidence type="ECO:0008006" key="3">
    <source>
        <dbReference type="Google" id="ProtNLM"/>
    </source>
</evidence>
<accession>A0A1E8BCC5</accession>
<proteinExistence type="predicted"/>
<dbReference type="AlphaFoldDB" id="A0A1E8BCC5"/>
<dbReference type="PATRIC" id="fig|86662.25.peg.840"/>
<sequence>MKKLSEVQVVKQETKKGGCAESKGICKMCKVCRENNKKRIDS</sequence>
<evidence type="ECO:0000313" key="2">
    <source>
        <dbReference type="Proteomes" id="UP000175706"/>
    </source>
</evidence>